<dbReference type="AlphaFoldDB" id="A0ABD0KCX9"/>
<name>A0ABD0KCX9_9CAEN</name>
<keyword evidence="2" id="KW-1185">Reference proteome</keyword>
<proteinExistence type="predicted"/>
<dbReference type="EMBL" id="JACVVK020000201">
    <property type="protein sequence ID" value="KAK7484949.1"/>
    <property type="molecule type" value="Genomic_DNA"/>
</dbReference>
<evidence type="ECO:0000313" key="1">
    <source>
        <dbReference type="EMBL" id="KAK7484949.1"/>
    </source>
</evidence>
<organism evidence="1 2">
    <name type="scientific">Batillaria attramentaria</name>
    <dbReference type="NCBI Taxonomy" id="370345"/>
    <lineage>
        <taxon>Eukaryota</taxon>
        <taxon>Metazoa</taxon>
        <taxon>Spiralia</taxon>
        <taxon>Lophotrochozoa</taxon>
        <taxon>Mollusca</taxon>
        <taxon>Gastropoda</taxon>
        <taxon>Caenogastropoda</taxon>
        <taxon>Sorbeoconcha</taxon>
        <taxon>Cerithioidea</taxon>
        <taxon>Batillariidae</taxon>
        <taxon>Batillaria</taxon>
    </lineage>
</organism>
<dbReference type="Proteomes" id="UP001519460">
    <property type="component" value="Unassembled WGS sequence"/>
</dbReference>
<gene>
    <name evidence="1" type="ORF">BaRGS_00023727</name>
</gene>
<accession>A0ABD0KCX9</accession>
<sequence>MCLKLQIQLQHALTLCRPVFNFLKRDALRRTVTTERYSSPLTIRNSQRVITIGFGTHESETNPPALPHQLPEDHASVTQAVYVRSANKSSPSETASTVLTFRDPCKSMGL</sequence>
<comment type="caution">
    <text evidence="1">The sequence shown here is derived from an EMBL/GenBank/DDBJ whole genome shotgun (WGS) entry which is preliminary data.</text>
</comment>
<reference evidence="1 2" key="1">
    <citation type="journal article" date="2023" name="Sci. Data">
        <title>Genome assembly of the Korean intertidal mud-creeper Batillaria attramentaria.</title>
        <authorList>
            <person name="Patra A.K."/>
            <person name="Ho P.T."/>
            <person name="Jun S."/>
            <person name="Lee S.J."/>
            <person name="Kim Y."/>
            <person name="Won Y.J."/>
        </authorList>
    </citation>
    <scope>NUCLEOTIDE SEQUENCE [LARGE SCALE GENOMIC DNA]</scope>
    <source>
        <strain evidence="1">Wonlab-2016</strain>
    </source>
</reference>
<evidence type="ECO:0000313" key="2">
    <source>
        <dbReference type="Proteomes" id="UP001519460"/>
    </source>
</evidence>
<protein>
    <submittedName>
        <fullName evidence="1">Uncharacterized protein</fullName>
    </submittedName>
</protein>